<evidence type="ECO:0000313" key="1">
    <source>
        <dbReference type="EMBL" id="QSE97867.1"/>
    </source>
</evidence>
<dbReference type="AlphaFoldDB" id="A0A974WIK4"/>
<dbReference type="EMBL" id="CP070608">
    <property type="protein sequence ID" value="QSE97867.1"/>
    <property type="molecule type" value="Genomic_DNA"/>
</dbReference>
<dbReference type="KEGG" id="fuv:JR347_01915"/>
<dbReference type="Proteomes" id="UP000662783">
    <property type="component" value="Chromosome"/>
</dbReference>
<proteinExistence type="predicted"/>
<dbReference type="Gene3D" id="3.90.70.10">
    <property type="entry name" value="Cysteine proteinases"/>
    <property type="match status" value="1"/>
</dbReference>
<keyword evidence="2" id="KW-1185">Reference proteome</keyword>
<reference evidence="1" key="1">
    <citation type="submission" date="2021-02" db="EMBL/GenBank/DDBJ databases">
        <title>Fulvivirga sp. S481 isolated from sea water.</title>
        <authorList>
            <person name="Bae S.S."/>
            <person name="Baek K."/>
        </authorList>
    </citation>
    <scope>NUCLEOTIDE SEQUENCE</scope>
    <source>
        <strain evidence="1">S481</strain>
    </source>
</reference>
<protein>
    <submittedName>
        <fullName evidence="1">Peptidase-C39 like family protein</fullName>
    </submittedName>
</protein>
<dbReference type="RefSeq" id="WP_205722375.1">
    <property type="nucleotide sequence ID" value="NZ_CP070608.1"/>
</dbReference>
<evidence type="ECO:0000313" key="2">
    <source>
        <dbReference type="Proteomes" id="UP000662783"/>
    </source>
</evidence>
<accession>A0A974WIK4</accession>
<sequence>MLDTANPLSLNIKKQPDDVTCGPTCLQAVYNYFGDDISLTDVISEVKQLRSGGTLGVLLGNHALSRGYKVTIYTYNLSTFDPSWFKGDVDISAKLKLQLAAKPKAKKLKTATKAYLKFLSNGGEIKFEELTPSLLKSFLSNGVPVLTGLSATFLYESPREIGDFEIQFDDIKGSPSGHFVVINGFDHKEAFVADPLESNPISEKQYYKVSFHKLINSIMLGVMTYDANLLIIHPKNIYA</sequence>
<name>A0A974WIK4_9BACT</name>
<gene>
    <name evidence="1" type="ORF">JR347_01915</name>
</gene>
<organism evidence="1 2">
    <name type="scientific">Fulvivirga lutea</name>
    <dbReference type="NCBI Taxonomy" id="2810512"/>
    <lineage>
        <taxon>Bacteria</taxon>
        <taxon>Pseudomonadati</taxon>
        <taxon>Bacteroidota</taxon>
        <taxon>Cytophagia</taxon>
        <taxon>Cytophagales</taxon>
        <taxon>Fulvivirgaceae</taxon>
        <taxon>Fulvivirga</taxon>
    </lineage>
</organism>